<reference evidence="4" key="2">
    <citation type="journal article" date="2021" name="Microbiome">
        <title>Successional dynamics and alternative stable states in a saline activated sludge microbial community over 9 years.</title>
        <authorList>
            <person name="Wang Y."/>
            <person name="Ye J."/>
            <person name="Ju F."/>
            <person name="Liu L."/>
            <person name="Boyd J.A."/>
            <person name="Deng Y."/>
            <person name="Parks D.H."/>
            <person name="Jiang X."/>
            <person name="Yin X."/>
            <person name="Woodcroft B.J."/>
            <person name="Tyson G.W."/>
            <person name="Hugenholtz P."/>
            <person name="Polz M.F."/>
            <person name="Zhang T."/>
        </authorList>
    </citation>
    <scope>NUCLEOTIDE SEQUENCE</scope>
    <source>
        <strain evidence="4">HKST-UBA12</strain>
    </source>
</reference>
<evidence type="ECO:0000313" key="4">
    <source>
        <dbReference type="EMBL" id="MCA9379481.1"/>
    </source>
</evidence>
<dbReference type="Pfam" id="PF07521">
    <property type="entry name" value="RMMBL"/>
    <property type="match status" value="1"/>
</dbReference>
<comment type="caution">
    <text evidence="4">The sequence shown here is derived from an EMBL/GenBank/DDBJ whole genome shotgun (WGS) entry which is preliminary data.</text>
</comment>
<feature type="domain" description="Beta-Casp" evidence="3">
    <location>
        <begin position="249"/>
        <end position="364"/>
    </location>
</feature>
<reference evidence="4" key="1">
    <citation type="submission" date="2020-04" db="EMBL/GenBank/DDBJ databases">
        <authorList>
            <person name="Zhang T."/>
        </authorList>
    </citation>
    <scope>NUCLEOTIDE SEQUENCE</scope>
    <source>
        <strain evidence="4">HKST-UBA12</strain>
    </source>
</reference>
<dbReference type="InterPro" id="IPR050698">
    <property type="entry name" value="MBL"/>
</dbReference>
<dbReference type="EMBL" id="JAGQLI010000200">
    <property type="protein sequence ID" value="MCA9379481.1"/>
    <property type="molecule type" value="Genomic_DNA"/>
</dbReference>
<dbReference type="AlphaFoldDB" id="A0A955I6N0"/>
<accession>A0A955I6N0</accession>
<feature type="domain" description="Metallo-beta-lactamase" evidence="2">
    <location>
        <begin position="15"/>
        <end position="244"/>
    </location>
</feature>
<gene>
    <name evidence="4" type="ORF">KC640_03565</name>
</gene>
<keyword evidence="1" id="KW-0378">Hydrolase</keyword>
<dbReference type="Pfam" id="PF10996">
    <property type="entry name" value="Beta-Casp"/>
    <property type="match status" value="1"/>
</dbReference>
<sequence>MSTSIQFLGAAETVTGSCYLVQHEGVKFLVDCGMFQGPDVEERNLFDFDFDASTIDFALLTHTHIDHSGMMPKLTKFGFRGPIYATPHTIQLATILMLDSAKIQENNYREGIPWKHAGKVQLVYNTADAEQAISQLSAVNMDDLFTPAKGINVTFVKAAHVLGAASIEIEMGGEVFVFSGDIGRQNHDLIGGFDLDHKREVDYIVMESLYGGEYHPKRQESVAEMMTAIKETLESDGSVFIPCFAVQRTQEILNDLKIAKQSGVIGGDVPVYLDSPMAQRVTNIYSQALDHSEDSLFDFPGLKYIRNYRQSQKISRKSGQIIIAGSGMASGGRIVEHLMANLGNSKNLVCFVGYQAEATLGRELTELEGSGVKSVVINDKDIKVNARIMHMHGFSAHGDTGDYLSWVERYNSPRLKQIFLVHAEPERAEALQEVLNSKQIDHPVIARWKERIELN</sequence>
<dbReference type="SUPFAM" id="SSF56281">
    <property type="entry name" value="Metallo-hydrolase/oxidoreductase"/>
    <property type="match status" value="1"/>
</dbReference>
<dbReference type="InterPro" id="IPR001279">
    <property type="entry name" value="Metallo-B-lactamas"/>
</dbReference>
<dbReference type="GO" id="GO:0016787">
    <property type="term" value="F:hydrolase activity"/>
    <property type="evidence" value="ECO:0007669"/>
    <property type="project" value="UniProtKB-KW"/>
</dbReference>
<dbReference type="CDD" id="cd16295">
    <property type="entry name" value="TTHA0252-CPSF-like_MBL-fold"/>
    <property type="match status" value="1"/>
</dbReference>
<name>A0A955I6N0_9BACT</name>
<proteinExistence type="predicted"/>
<dbReference type="Proteomes" id="UP000760819">
    <property type="component" value="Unassembled WGS sequence"/>
</dbReference>
<dbReference type="GO" id="GO:0004521">
    <property type="term" value="F:RNA endonuclease activity"/>
    <property type="evidence" value="ECO:0007669"/>
    <property type="project" value="TreeGrafter"/>
</dbReference>
<dbReference type="InterPro" id="IPR022712">
    <property type="entry name" value="Beta_Casp"/>
</dbReference>
<dbReference type="PANTHER" id="PTHR11203">
    <property type="entry name" value="CLEAVAGE AND POLYADENYLATION SPECIFICITY FACTOR FAMILY MEMBER"/>
    <property type="match status" value="1"/>
</dbReference>
<evidence type="ECO:0000256" key="1">
    <source>
        <dbReference type="ARBA" id="ARBA00022801"/>
    </source>
</evidence>
<dbReference type="Gene3D" id="3.60.15.10">
    <property type="entry name" value="Ribonuclease Z/Hydroxyacylglutathione hydrolase-like"/>
    <property type="match status" value="1"/>
</dbReference>
<evidence type="ECO:0000259" key="2">
    <source>
        <dbReference type="SMART" id="SM00849"/>
    </source>
</evidence>
<dbReference type="SMART" id="SM01027">
    <property type="entry name" value="Beta-Casp"/>
    <property type="match status" value="1"/>
</dbReference>
<dbReference type="InterPro" id="IPR036866">
    <property type="entry name" value="RibonucZ/Hydroxyglut_hydro"/>
</dbReference>
<organism evidence="4 5">
    <name type="scientific">Candidatus Dojkabacteria bacterium</name>
    <dbReference type="NCBI Taxonomy" id="2099670"/>
    <lineage>
        <taxon>Bacteria</taxon>
        <taxon>Candidatus Dojkabacteria</taxon>
    </lineage>
</organism>
<dbReference type="PANTHER" id="PTHR11203:SF37">
    <property type="entry name" value="INTEGRATOR COMPLEX SUBUNIT 11"/>
    <property type="match status" value="1"/>
</dbReference>
<evidence type="ECO:0000259" key="3">
    <source>
        <dbReference type="SMART" id="SM01027"/>
    </source>
</evidence>
<evidence type="ECO:0000313" key="5">
    <source>
        <dbReference type="Proteomes" id="UP000760819"/>
    </source>
</evidence>
<dbReference type="SMART" id="SM00849">
    <property type="entry name" value="Lactamase_B"/>
    <property type="match status" value="1"/>
</dbReference>
<dbReference type="Pfam" id="PF00753">
    <property type="entry name" value="Lactamase_B"/>
    <property type="match status" value="1"/>
</dbReference>
<protein>
    <submittedName>
        <fullName evidence="4">MBL fold metallo-hydrolase</fullName>
    </submittedName>
</protein>
<dbReference type="Gene3D" id="3.40.50.10890">
    <property type="match status" value="1"/>
</dbReference>
<dbReference type="InterPro" id="IPR011108">
    <property type="entry name" value="RMMBL"/>
</dbReference>